<dbReference type="STRING" id="623281.SAMN05421747_12362"/>
<dbReference type="AlphaFoldDB" id="A0A1I1M062"/>
<dbReference type="RefSeq" id="WP_090974982.1">
    <property type="nucleotide sequence ID" value="NZ_FOLL01000023.1"/>
</dbReference>
<evidence type="ECO:0000313" key="1">
    <source>
        <dbReference type="EMBL" id="SFC75963.1"/>
    </source>
</evidence>
<evidence type="ECO:0008006" key="3">
    <source>
        <dbReference type="Google" id="ProtNLM"/>
    </source>
</evidence>
<keyword evidence="2" id="KW-1185">Reference proteome</keyword>
<dbReference type="SUPFAM" id="SSF88723">
    <property type="entry name" value="PIN domain-like"/>
    <property type="match status" value="1"/>
</dbReference>
<proteinExistence type="predicted"/>
<accession>A0A1I1M062</accession>
<dbReference type="InterPro" id="IPR021799">
    <property type="entry name" value="PIN-like_prokaryotic"/>
</dbReference>
<dbReference type="OrthoDB" id="9810852at2"/>
<name>A0A1I1M062_9SPHI</name>
<evidence type="ECO:0000313" key="2">
    <source>
        <dbReference type="Proteomes" id="UP000199577"/>
    </source>
</evidence>
<organism evidence="1 2">
    <name type="scientific">Parapedobacter composti</name>
    <dbReference type="NCBI Taxonomy" id="623281"/>
    <lineage>
        <taxon>Bacteria</taxon>
        <taxon>Pseudomonadati</taxon>
        <taxon>Bacteroidota</taxon>
        <taxon>Sphingobacteriia</taxon>
        <taxon>Sphingobacteriales</taxon>
        <taxon>Sphingobacteriaceae</taxon>
        <taxon>Parapedobacter</taxon>
    </lineage>
</organism>
<reference evidence="1 2" key="1">
    <citation type="submission" date="2016-10" db="EMBL/GenBank/DDBJ databases">
        <authorList>
            <person name="de Groot N.N."/>
        </authorList>
    </citation>
    <scope>NUCLEOTIDE SEQUENCE [LARGE SCALE GENOMIC DNA]</scope>
    <source>
        <strain evidence="1 2">DSM 22900</strain>
    </source>
</reference>
<dbReference type="Proteomes" id="UP000199577">
    <property type="component" value="Unassembled WGS sequence"/>
</dbReference>
<dbReference type="EMBL" id="FOLL01000023">
    <property type="protein sequence ID" value="SFC75963.1"/>
    <property type="molecule type" value="Genomic_DNA"/>
</dbReference>
<dbReference type="Gene3D" id="3.40.50.1010">
    <property type="entry name" value="5'-nuclease"/>
    <property type="match status" value="1"/>
</dbReference>
<dbReference type="InterPro" id="IPR029060">
    <property type="entry name" value="PIN-like_dom_sf"/>
</dbReference>
<gene>
    <name evidence="1" type="ORF">SAMN05421747_12362</name>
</gene>
<sequence>MKLAITDACIFIDLHLLELVVPFFELDIEVHTSLDVFNELNDEQQHLLSAYQSMGKLTVHTIQHNDRIAIHQVGYPRGLSEMDCTVLYLAVQLGAMVLSSDKAVRNYAKRSSIEYHGMLWILDELIAQNRVIPAVAASKLRQLMTSNYIYQNNAVLLKEMNIRLKIWN</sequence>
<protein>
    <recommendedName>
        <fullName evidence="3">PIN domain-containing protein</fullName>
    </recommendedName>
</protein>
<dbReference type="Pfam" id="PF11848">
    <property type="entry name" value="DUF3368"/>
    <property type="match status" value="1"/>
</dbReference>